<proteinExistence type="predicted"/>
<evidence type="ECO:0000313" key="4">
    <source>
        <dbReference type="Proteomes" id="UP000078558"/>
    </source>
</evidence>
<protein>
    <submittedName>
        <fullName evidence="2">Uncharacterized protein</fullName>
    </submittedName>
</protein>
<evidence type="ECO:0000313" key="2">
    <source>
        <dbReference type="EMBL" id="SBT23540.1"/>
    </source>
</evidence>
<dbReference type="AlphaFoldDB" id="A0A1C3JWG1"/>
<keyword evidence="1" id="KW-0472">Membrane</keyword>
<keyword evidence="1" id="KW-1133">Transmembrane helix</keyword>
<dbReference type="Proteomes" id="UP000078558">
    <property type="component" value="Chromosome I"/>
</dbReference>
<name>A0A1C3JWG1_9BURK</name>
<organism evidence="2 4">
    <name type="scientific">Orrella dioscoreae</name>
    <dbReference type="NCBI Taxonomy" id="1851544"/>
    <lineage>
        <taxon>Bacteria</taxon>
        <taxon>Pseudomonadati</taxon>
        <taxon>Pseudomonadota</taxon>
        <taxon>Betaproteobacteria</taxon>
        <taxon>Burkholderiales</taxon>
        <taxon>Alcaligenaceae</taxon>
        <taxon>Orrella</taxon>
    </lineage>
</organism>
<dbReference type="EMBL" id="FLRC01000001">
    <property type="protein sequence ID" value="SBT23540.1"/>
    <property type="molecule type" value="Genomic_DNA"/>
</dbReference>
<keyword evidence="4" id="KW-1185">Reference proteome</keyword>
<feature type="transmembrane region" description="Helical" evidence="1">
    <location>
        <begin position="45"/>
        <end position="66"/>
    </location>
</feature>
<reference evidence="3 4" key="2">
    <citation type="submission" date="2017-08" db="EMBL/GenBank/DDBJ databases">
        <authorList>
            <person name="de Groot N.N."/>
        </authorList>
    </citation>
    <scope>NUCLEOTIDE SEQUENCE [LARGE SCALE GENOMIC DNA]</scope>
    <source>
        <strain evidence="3">Orrdi1</strain>
    </source>
</reference>
<dbReference type="STRING" id="1851544.ODI_00075"/>
<evidence type="ECO:0000313" key="3">
    <source>
        <dbReference type="EMBL" id="SOE51644.1"/>
    </source>
</evidence>
<keyword evidence="1" id="KW-0812">Transmembrane</keyword>
<dbReference type="KEGG" id="odi:ODI_R3589"/>
<evidence type="ECO:0000256" key="1">
    <source>
        <dbReference type="SAM" id="Phobius"/>
    </source>
</evidence>
<dbReference type="EMBL" id="LT907988">
    <property type="protein sequence ID" value="SOE51644.1"/>
    <property type="molecule type" value="Genomic_DNA"/>
</dbReference>
<accession>A0A1C3JWG1</accession>
<sequence length="107" mass="11344">MKSTLPNSIQVVSAPAHAVAARSPGVLLRRMAAALRKRVARLEGLDLLLCVALAVLALADMFLWAVQDGFPPVLACLALLCCGMLSTRLSARVTVLVLLPVTLVAWL</sequence>
<gene>
    <name evidence="2" type="ORF">ODI_00075</name>
    <name evidence="3" type="ORF">ODI_R3589</name>
</gene>
<reference evidence="2 4" key="1">
    <citation type="submission" date="2016-06" db="EMBL/GenBank/DDBJ databases">
        <authorList>
            <person name="Kjaerup R.B."/>
            <person name="Dalgaard T.S."/>
            <person name="Juul-Madsen H.R."/>
        </authorList>
    </citation>
    <scope>NUCLEOTIDE SEQUENCE [LARGE SCALE GENOMIC DNA]</scope>
    <source>
        <strain evidence="2">Orrdi1</strain>
    </source>
</reference>